<dbReference type="Proteomes" id="UP001642409">
    <property type="component" value="Unassembled WGS sequence"/>
</dbReference>
<keyword evidence="4" id="KW-1185">Reference proteome</keyword>
<evidence type="ECO:0000256" key="1">
    <source>
        <dbReference type="SAM" id="Phobius"/>
    </source>
</evidence>
<evidence type="ECO:0000313" key="2">
    <source>
        <dbReference type="EMBL" id="CAI9948553.1"/>
    </source>
</evidence>
<keyword evidence="1" id="KW-0812">Transmembrane</keyword>
<accession>A0AA86UST4</accession>
<protein>
    <submittedName>
        <fullName evidence="3">Hypothetical_protein</fullName>
    </submittedName>
</protein>
<gene>
    <name evidence="2" type="ORF">HINF_LOCUS36198</name>
    <name evidence="3" type="ORF">HINF_LOCUS43502</name>
</gene>
<keyword evidence="1" id="KW-1133">Transmembrane helix</keyword>
<reference evidence="2" key="1">
    <citation type="submission" date="2023-06" db="EMBL/GenBank/DDBJ databases">
        <authorList>
            <person name="Kurt Z."/>
        </authorList>
    </citation>
    <scope>NUCLEOTIDE SEQUENCE</scope>
</reference>
<feature type="transmembrane region" description="Helical" evidence="1">
    <location>
        <begin position="271"/>
        <end position="297"/>
    </location>
</feature>
<dbReference type="EMBL" id="CATOUU010000789">
    <property type="protein sequence ID" value="CAI9948553.1"/>
    <property type="molecule type" value="Genomic_DNA"/>
</dbReference>
<organism evidence="2">
    <name type="scientific">Hexamita inflata</name>
    <dbReference type="NCBI Taxonomy" id="28002"/>
    <lineage>
        <taxon>Eukaryota</taxon>
        <taxon>Metamonada</taxon>
        <taxon>Diplomonadida</taxon>
        <taxon>Hexamitidae</taxon>
        <taxon>Hexamitinae</taxon>
        <taxon>Hexamita</taxon>
    </lineage>
</organism>
<reference evidence="3 4" key="2">
    <citation type="submission" date="2024-07" db="EMBL/GenBank/DDBJ databases">
        <authorList>
            <person name="Akdeniz Z."/>
        </authorList>
    </citation>
    <scope>NUCLEOTIDE SEQUENCE [LARGE SCALE GENOMIC DNA]</scope>
</reference>
<dbReference type="EMBL" id="CAXDID020000181">
    <property type="protein sequence ID" value="CAL6049648.1"/>
    <property type="molecule type" value="Genomic_DNA"/>
</dbReference>
<keyword evidence="1" id="KW-0472">Membrane</keyword>
<comment type="caution">
    <text evidence="2">The sequence shown here is derived from an EMBL/GenBank/DDBJ whole genome shotgun (WGS) entry which is preliminary data.</text>
</comment>
<evidence type="ECO:0000313" key="3">
    <source>
        <dbReference type="EMBL" id="CAL6049648.1"/>
    </source>
</evidence>
<name>A0AA86UST4_9EUKA</name>
<sequence length="348" mass="38560">MNGKCQKCEEQYGPGAILDHDTGKCKCDNSKQYYGSLTSPSNKCKKCEEYYNSTTGMCNICVSYYGSGYTWVSSQNKCLCQNLPFLCSCISTVCCNNNNEIKSSGQGCQSCPKNTIAVGQQCVCNHIQYYYGAADQCQLCQGFVNKDMNTCSSCSQVYGTGYQWNSDKSLCYCPPGTKCDCSTELCCQQNSTHLINGKCSRCLTIYGPGIDWDQENNVCYCKNTMFCECISDLCCQNTFSNSYLNTQTKQCDCNIGYRFNNGICKKSANKIIIGLAVGIPLGCIFILAIIFIIVLVLKKLQKGKQLKEETKDTIHVANDSAVDTIQISEQVVEVTEIEQNYIPTEIAQ</sequence>
<dbReference type="AlphaFoldDB" id="A0AA86UST4"/>
<evidence type="ECO:0000313" key="4">
    <source>
        <dbReference type="Proteomes" id="UP001642409"/>
    </source>
</evidence>
<proteinExistence type="predicted"/>